<dbReference type="InterPro" id="IPR002575">
    <property type="entry name" value="Aminoglycoside_PTrfase"/>
</dbReference>
<comment type="caution">
    <text evidence="2">The sequence shown here is derived from an EMBL/GenBank/DDBJ whole genome shotgun (WGS) entry which is preliminary data.</text>
</comment>
<name>A0ABS7G4S8_9ACTN</name>
<dbReference type="Pfam" id="PF01636">
    <property type="entry name" value="APH"/>
    <property type="match status" value="1"/>
</dbReference>
<feature type="domain" description="Aminoglycoside phosphotransferase" evidence="1">
    <location>
        <begin position="70"/>
        <end position="287"/>
    </location>
</feature>
<dbReference type="CDD" id="cd05154">
    <property type="entry name" value="ACAD10_11_N-like"/>
    <property type="match status" value="1"/>
</dbReference>
<evidence type="ECO:0000313" key="2">
    <source>
        <dbReference type="EMBL" id="MBW8487230.1"/>
    </source>
</evidence>
<dbReference type="Gene3D" id="3.90.1200.10">
    <property type="match status" value="1"/>
</dbReference>
<dbReference type="RefSeq" id="WP_220170465.1">
    <property type="nucleotide sequence ID" value="NZ_JAIBOA010000031.1"/>
</dbReference>
<proteinExistence type="predicted"/>
<accession>A0ABS7G4S8</accession>
<dbReference type="InterPro" id="IPR041726">
    <property type="entry name" value="ACAD10_11_N"/>
</dbReference>
<dbReference type="EMBL" id="JAIBOA010000031">
    <property type="protein sequence ID" value="MBW8487230.1"/>
    <property type="molecule type" value="Genomic_DNA"/>
</dbReference>
<dbReference type="Proteomes" id="UP000774570">
    <property type="component" value="Unassembled WGS sequence"/>
</dbReference>
<dbReference type="PANTHER" id="PTHR21310">
    <property type="entry name" value="AMINOGLYCOSIDE PHOSPHOTRANSFERASE-RELATED-RELATED"/>
    <property type="match status" value="1"/>
</dbReference>
<sequence length="383" mass="42332">MSGADRPQEVRFTTSSRRPDKVRADLQAWLAGRLGAGADPVITDLTAPERNGLSSETVLFDAEWTASGARAAHRLVARLAPPGDSFPVFPSYDLTGQFETMRLVGELSSVPVPRVLWDEPDPAALGTPFFVMERVDGQVPPDLMPYTFGDSWLMAGDAGQRRRASDSTVRALAELHRIPDPRSAFAFLDRGDRSASPLRRHVDASRAWLAWIEGDGPAPLLDRCFDWLDEHWPDEEPPAVVSWGDARIGNIIYADFRPAALLDWEMAGLGPGEIDLAWLVFLHRFFDDLAVEYGMEGMPGFLRRSDAERIYAEAAGRAPRDMDWYLVYAAARHGVALTRVSQRAVHFGEAEPPADPDAPVLHRATLEAMMSGAYWPALAADRK</sequence>
<dbReference type="SUPFAM" id="SSF56112">
    <property type="entry name" value="Protein kinase-like (PK-like)"/>
    <property type="match status" value="1"/>
</dbReference>
<organism evidence="2 3">
    <name type="scientific">Actinomadura parmotrematis</name>
    <dbReference type="NCBI Taxonomy" id="2864039"/>
    <lineage>
        <taxon>Bacteria</taxon>
        <taxon>Bacillati</taxon>
        <taxon>Actinomycetota</taxon>
        <taxon>Actinomycetes</taxon>
        <taxon>Streptosporangiales</taxon>
        <taxon>Thermomonosporaceae</taxon>
        <taxon>Actinomadura</taxon>
    </lineage>
</organism>
<dbReference type="Gene3D" id="3.30.200.20">
    <property type="entry name" value="Phosphorylase Kinase, domain 1"/>
    <property type="match status" value="1"/>
</dbReference>
<evidence type="ECO:0000259" key="1">
    <source>
        <dbReference type="Pfam" id="PF01636"/>
    </source>
</evidence>
<gene>
    <name evidence="2" type="ORF">K1Y72_33065</name>
</gene>
<dbReference type="PANTHER" id="PTHR21310:SF40">
    <property type="entry name" value="AMINOGLYCOSIDE PHOSPHOTRANSFERASE DOMAIN-CONTAINING PROTEIN-RELATED"/>
    <property type="match status" value="1"/>
</dbReference>
<evidence type="ECO:0000313" key="3">
    <source>
        <dbReference type="Proteomes" id="UP000774570"/>
    </source>
</evidence>
<dbReference type="InterPro" id="IPR011009">
    <property type="entry name" value="Kinase-like_dom_sf"/>
</dbReference>
<dbReference type="InterPro" id="IPR051678">
    <property type="entry name" value="AGP_Transferase"/>
</dbReference>
<keyword evidence="3" id="KW-1185">Reference proteome</keyword>
<reference evidence="2 3" key="1">
    <citation type="submission" date="2021-07" db="EMBL/GenBank/DDBJ databases">
        <title>Actinomadura sp. PM05-2 isolated from lichen.</title>
        <authorList>
            <person name="Somphong A."/>
            <person name="Phongsopitanun W."/>
            <person name="Tanasupawat S."/>
            <person name="Peongsungnone V."/>
        </authorList>
    </citation>
    <scope>NUCLEOTIDE SEQUENCE [LARGE SCALE GENOMIC DNA]</scope>
    <source>
        <strain evidence="2 3">PM05-2</strain>
    </source>
</reference>
<protein>
    <submittedName>
        <fullName evidence="2">Phosphotransferase family protein</fullName>
    </submittedName>
</protein>